<dbReference type="OrthoDB" id="1934719at2759"/>
<dbReference type="AlphaFoldDB" id="A0A1S3XRG2"/>
<dbReference type="KEGG" id="nta:107767705"/>
<evidence type="ECO:0000259" key="1">
    <source>
        <dbReference type="Pfam" id="PF00078"/>
    </source>
</evidence>
<dbReference type="InterPro" id="IPR000477">
    <property type="entry name" value="RT_dom"/>
</dbReference>
<dbReference type="Pfam" id="PF00078">
    <property type="entry name" value="RVT_1"/>
    <property type="match status" value="1"/>
</dbReference>
<dbReference type="STRING" id="4097.A0A1S3XRG2"/>
<dbReference type="RefSeq" id="XP_016442277.1">
    <property type="nucleotide sequence ID" value="XM_016586791.1"/>
</dbReference>
<organism evidence="2">
    <name type="scientific">Nicotiana tabacum</name>
    <name type="common">Common tobacco</name>
    <dbReference type="NCBI Taxonomy" id="4097"/>
    <lineage>
        <taxon>Eukaryota</taxon>
        <taxon>Viridiplantae</taxon>
        <taxon>Streptophyta</taxon>
        <taxon>Embryophyta</taxon>
        <taxon>Tracheophyta</taxon>
        <taxon>Spermatophyta</taxon>
        <taxon>Magnoliopsida</taxon>
        <taxon>eudicotyledons</taxon>
        <taxon>Gunneridae</taxon>
        <taxon>Pentapetalae</taxon>
        <taxon>asterids</taxon>
        <taxon>lamiids</taxon>
        <taxon>Solanales</taxon>
        <taxon>Solanaceae</taxon>
        <taxon>Nicotianoideae</taxon>
        <taxon>Nicotianeae</taxon>
        <taxon>Nicotiana</taxon>
    </lineage>
</organism>
<evidence type="ECO:0000313" key="2">
    <source>
        <dbReference type="RefSeq" id="XP_016442277.1"/>
    </source>
</evidence>
<gene>
    <name evidence="2" type="primary">LOC107767705</name>
</gene>
<dbReference type="PaxDb" id="4097-A0A1S3XRG2"/>
<protein>
    <recommendedName>
        <fullName evidence="1">Reverse transcriptase domain-containing protein</fullName>
    </recommendedName>
</protein>
<dbReference type="PANTHER" id="PTHR31635:SF196">
    <property type="entry name" value="REVERSE TRANSCRIPTASE DOMAIN-CONTAINING PROTEIN-RELATED"/>
    <property type="match status" value="1"/>
</dbReference>
<dbReference type="SUPFAM" id="SSF56672">
    <property type="entry name" value="DNA/RNA polymerases"/>
    <property type="match status" value="1"/>
</dbReference>
<reference evidence="2" key="1">
    <citation type="submission" date="2025-08" db="UniProtKB">
        <authorList>
            <consortium name="RefSeq"/>
        </authorList>
    </citation>
    <scope>IDENTIFICATION</scope>
</reference>
<dbReference type="InterPro" id="IPR043502">
    <property type="entry name" value="DNA/RNA_pol_sf"/>
</dbReference>
<feature type="domain" description="Reverse transcriptase" evidence="1">
    <location>
        <begin position="151"/>
        <end position="237"/>
    </location>
</feature>
<proteinExistence type="predicted"/>
<accession>A0A1S3XRG2</accession>
<dbReference type="PANTHER" id="PTHR31635">
    <property type="entry name" value="REVERSE TRANSCRIPTASE DOMAIN-CONTAINING PROTEIN-RELATED"/>
    <property type="match status" value="1"/>
</dbReference>
<name>A0A1S3XRG2_TOBAC</name>
<sequence length="306" mass="34910">MRAVGEDVTLDINAKFLKRLQRVITQIQDDHANVKNESEEITDVFVNFYKDLLGHGEGPISRAVRSILQHGQILTEEHQIKLLQPYTSIEVKKVMFIIDINKNPGPDSYGSEFFKAAWEIISSDITEAILEFFSNGQLLQQVNATMIALIPKVETPLNASQYRPISCFNMVYKCTTKIICNRLKEIIPNIVAENQTAFMQGRTMMQNMLICHDILRHYNRKTLPSCMMKIDLRKAYDMGHLSSVRRVLEALNHFSSATGLIANLDKSSIFVAGVDLATRNLLKEYTWFSLGEFPTRYLGLPLSYKK</sequence>